<feature type="transmembrane region" description="Helical" evidence="2">
    <location>
        <begin position="342"/>
        <end position="362"/>
    </location>
</feature>
<dbReference type="InterPro" id="IPR036291">
    <property type="entry name" value="NAD(P)-bd_dom_sf"/>
</dbReference>
<dbReference type="GO" id="GO:0048269">
    <property type="term" value="C:methionine adenosyltransferase complex"/>
    <property type="evidence" value="ECO:0007669"/>
    <property type="project" value="TreeGrafter"/>
</dbReference>
<reference evidence="4" key="1">
    <citation type="submission" date="2021-04" db="EMBL/GenBank/DDBJ databases">
        <title>Draft genome of Fusarium avenaceum strain F156N33, isolated from an atmospheric sample in Virginia.</title>
        <authorList>
            <person name="Yang S."/>
            <person name="Vinatzer B.A."/>
            <person name="Coleman J."/>
        </authorList>
    </citation>
    <scope>NUCLEOTIDE SEQUENCE</scope>
    <source>
        <strain evidence="4">F156N33</strain>
    </source>
</reference>
<dbReference type="Proteomes" id="UP000782241">
    <property type="component" value="Unassembled WGS sequence"/>
</dbReference>
<accession>A0A9P7HEP8</accession>
<protein>
    <recommendedName>
        <fullName evidence="3">RmlD-like substrate binding domain-containing protein</fullName>
    </recommendedName>
</protein>
<keyword evidence="2" id="KW-0472">Membrane</keyword>
<name>A0A9P7HEP8_9HYPO</name>
<dbReference type="CDD" id="cd05254">
    <property type="entry name" value="dTDP_HR_like_SDR_e"/>
    <property type="match status" value="1"/>
</dbReference>
<proteinExistence type="predicted"/>
<dbReference type="InterPro" id="IPR005913">
    <property type="entry name" value="dTDP_dehydrorham_reduct"/>
</dbReference>
<comment type="caution">
    <text evidence="4">The sequence shown here is derived from an EMBL/GenBank/DDBJ whole genome shotgun (WGS) entry which is preliminary data.</text>
</comment>
<gene>
    <name evidence="4" type="ORF">KAF25_001513</name>
</gene>
<dbReference type="AlphaFoldDB" id="A0A9P7HEP8"/>
<feature type="transmembrane region" description="Helical" evidence="2">
    <location>
        <begin position="499"/>
        <end position="517"/>
    </location>
</feature>
<keyword evidence="5" id="KW-1185">Reference proteome</keyword>
<organism evidence="4 5">
    <name type="scientific">Fusarium avenaceum</name>
    <dbReference type="NCBI Taxonomy" id="40199"/>
    <lineage>
        <taxon>Eukaryota</taxon>
        <taxon>Fungi</taxon>
        <taxon>Dikarya</taxon>
        <taxon>Ascomycota</taxon>
        <taxon>Pezizomycotina</taxon>
        <taxon>Sordariomycetes</taxon>
        <taxon>Hypocreomycetidae</taxon>
        <taxon>Hypocreales</taxon>
        <taxon>Nectriaceae</taxon>
        <taxon>Fusarium</taxon>
        <taxon>Fusarium tricinctum species complex</taxon>
    </lineage>
</organism>
<feature type="region of interest" description="Disordered" evidence="1">
    <location>
        <begin position="849"/>
        <end position="888"/>
    </location>
</feature>
<feature type="domain" description="RmlD-like substrate binding" evidence="3">
    <location>
        <begin position="16"/>
        <end position="185"/>
    </location>
</feature>
<keyword evidence="2" id="KW-1133">Transmembrane helix</keyword>
<dbReference type="PANTHER" id="PTHR10491">
    <property type="entry name" value="DTDP-4-DEHYDRORHAMNOSE REDUCTASE"/>
    <property type="match status" value="1"/>
</dbReference>
<feature type="compositionally biased region" description="Polar residues" evidence="1">
    <location>
        <begin position="872"/>
        <end position="888"/>
    </location>
</feature>
<dbReference type="Gene3D" id="3.40.50.720">
    <property type="entry name" value="NAD(P)-binding Rossmann-like Domain"/>
    <property type="match status" value="1"/>
</dbReference>
<evidence type="ECO:0000259" key="3">
    <source>
        <dbReference type="Pfam" id="PF04321"/>
    </source>
</evidence>
<feature type="transmembrane region" description="Helical" evidence="2">
    <location>
        <begin position="313"/>
        <end position="330"/>
    </location>
</feature>
<evidence type="ECO:0000256" key="2">
    <source>
        <dbReference type="SAM" id="Phobius"/>
    </source>
</evidence>
<keyword evidence="2" id="KW-0812">Transmembrane</keyword>
<dbReference type="Pfam" id="PF04321">
    <property type="entry name" value="RmlD_sub_bind"/>
    <property type="match status" value="1"/>
</dbReference>
<feature type="transmembrane region" description="Helical" evidence="2">
    <location>
        <begin position="432"/>
        <end position="450"/>
    </location>
</feature>
<feature type="region of interest" description="Disordered" evidence="1">
    <location>
        <begin position="268"/>
        <end position="294"/>
    </location>
</feature>
<dbReference type="GO" id="GO:0006556">
    <property type="term" value="P:S-adenosylmethionine biosynthetic process"/>
    <property type="evidence" value="ECO:0007669"/>
    <property type="project" value="TreeGrafter"/>
</dbReference>
<feature type="transmembrane region" description="Helical" evidence="2">
    <location>
        <begin position="592"/>
        <end position="617"/>
    </location>
</feature>
<feature type="transmembrane region" description="Helical" evidence="2">
    <location>
        <begin position="466"/>
        <end position="487"/>
    </location>
</feature>
<dbReference type="EMBL" id="JAGPUO010000004">
    <property type="protein sequence ID" value="KAG5663577.1"/>
    <property type="molecule type" value="Genomic_DNA"/>
</dbReference>
<evidence type="ECO:0000313" key="4">
    <source>
        <dbReference type="EMBL" id="KAG5663577.1"/>
    </source>
</evidence>
<feature type="transmembrane region" description="Helical" evidence="2">
    <location>
        <begin position="529"/>
        <end position="547"/>
    </location>
</feature>
<sequence length="888" mass="97518">MPITRPHTHATMPDRFLIWGETGWVAGHLKALLENQGKDVHTTSVRMENVSQVAEELRRIQPTHVLNAAGCTGRPNVDWCEDNKAQTVRSNVIGTLTLADQCYQLGIHCTVFATGCIYQYDEQHPIGGAGFTEEDAPNFTGSFYSMTKGHVEPILSSYDNVLILRLRMPVSDDLHPRNFVTKILNYDHVVNVPNSNTILHDLLPISISLAEHRDTGVFNFTNPGAISHNQVLTLFRDIIRPSLTWRNFSLEEQSHVIKAGRRDNYTPPANFQLQDSSHNHRSVPYSDEESDSFLSGHQDKDVAVESNQNLKKASFWMAINIIATVLIVFTNKAIFDDDNLKFVQLSFAAFHFTVTWLALWVVSRDYFAFFTPKHVALAQMLPLSIAMTLNIVFPNLSLAYSTISFYQIARVLVTPCVAIIDYAFYRVSMSGFAVLTLVVACLGVTMVSYYDSRPSSDAKVKTTSQIGIVFALLGVVFSSLYTVWIASFRKKLNISSMQLLLNQAPLSAFLLLYFIPWVDNFPVINDISISHWILIPFSGILAMLINISQFFIIAETGPVASTVVGHSKTCTIVVLSWAVSGRTATDMSVIDIFDITTLFTMIFTNFFAGVIALSIGVNAGPCRPITQSSAASGSVTTTAEASLATSTVLTTSALDFTTDLTTFITLTAETTSAAEDTTTVEVTTSAEATTPAEVTPTLEATTTAEVVIITRAPEATTSAAVASVQCQTNEECDTLLDVSGLSCADNHCECQANFCHVVQYRKTTALMEEKPQPPTGDEQDSVNRPTHYLKTIHVGDNGVQLLVSTKDHLYNAEDVDAGANSYQVIGAWEDSSVQELAKILNQRQVTANRQLPGSTEASRFETTHGTGKSLAGPSSNTRTRVMNRQQTE</sequence>
<dbReference type="PANTHER" id="PTHR10491:SF4">
    <property type="entry name" value="METHIONINE ADENOSYLTRANSFERASE 2 SUBUNIT BETA"/>
    <property type="match status" value="1"/>
</dbReference>
<evidence type="ECO:0000256" key="1">
    <source>
        <dbReference type="SAM" id="MobiDB-lite"/>
    </source>
</evidence>
<evidence type="ECO:0000313" key="5">
    <source>
        <dbReference type="Proteomes" id="UP000782241"/>
    </source>
</evidence>
<dbReference type="GO" id="GO:0048270">
    <property type="term" value="F:methionine adenosyltransferase regulator activity"/>
    <property type="evidence" value="ECO:0007669"/>
    <property type="project" value="TreeGrafter"/>
</dbReference>
<dbReference type="SUPFAM" id="SSF51735">
    <property type="entry name" value="NAD(P)-binding Rossmann-fold domains"/>
    <property type="match status" value="1"/>
</dbReference>
<dbReference type="InterPro" id="IPR029903">
    <property type="entry name" value="RmlD-like-bd"/>
</dbReference>